<dbReference type="EMBL" id="CZRL01000104">
    <property type="protein sequence ID" value="CUS54544.1"/>
    <property type="molecule type" value="Genomic_DNA"/>
</dbReference>
<dbReference type="InterPro" id="IPR051818">
    <property type="entry name" value="TPP_dependent_decarboxylase"/>
</dbReference>
<keyword evidence="4" id="KW-0670">Pyruvate</keyword>
<proteinExistence type="predicted"/>
<reference evidence="4" key="1">
    <citation type="submission" date="2015-10" db="EMBL/GenBank/DDBJ databases">
        <authorList>
            <person name="Gilbert D.G."/>
        </authorList>
    </citation>
    <scope>NUCLEOTIDE SEQUENCE</scope>
</reference>
<dbReference type="AlphaFoldDB" id="A0A160TTJ2"/>
<dbReference type="SUPFAM" id="SSF52518">
    <property type="entry name" value="Thiamin diphosphate-binding fold (THDP-binding)"/>
    <property type="match status" value="1"/>
</dbReference>
<dbReference type="InterPro" id="IPR029061">
    <property type="entry name" value="THDP-binding"/>
</dbReference>
<dbReference type="Gene3D" id="3.40.50.970">
    <property type="match status" value="1"/>
</dbReference>
<gene>
    <name evidence="4" type="ORF">MGWOODY_XGa839</name>
</gene>
<evidence type="ECO:0000313" key="4">
    <source>
        <dbReference type="EMBL" id="CUS54544.1"/>
    </source>
</evidence>
<accession>A0A160TTJ2</accession>
<dbReference type="PANTHER" id="PTHR42818">
    <property type="entry name" value="SULFOPYRUVATE DECARBOXYLASE SUBUNIT ALPHA"/>
    <property type="match status" value="1"/>
</dbReference>
<feature type="domain" description="Thiamine pyrophosphate enzyme TPP-binding" evidence="3">
    <location>
        <begin position="52"/>
        <end position="168"/>
    </location>
</feature>
<name>A0A160TTJ2_9ZZZZ</name>
<evidence type="ECO:0000259" key="3">
    <source>
        <dbReference type="Pfam" id="PF02775"/>
    </source>
</evidence>
<organism evidence="4">
    <name type="scientific">hydrothermal vent metagenome</name>
    <dbReference type="NCBI Taxonomy" id="652676"/>
    <lineage>
        <taxon>unclassified sequences</taxon>
        <taxon>metagenomes</taxon>
        <taxon>ecological metagenomes</taxon>
    </lineage>
</organism>
<keyword evidence="2 4" id="KW-0456">Lyase</keyword>
<evidence type="ECO:0000256" key="1">
    <source>
        <dbReference type="ARBA" id="ARBA00022793"/>
    </source>
</evidence>
<dbReference type="GO" id="GO:0030976">
    <property type="term" value="F:thiamine pyrophosphate binding"/>
    <property type="evidence" value="ECO:0007669"/>
    <property type="project" value="InterPro"/>
</dbReference>
<sequence length="202" mass="21144">MAASQQAASAQTSFTLDRGEAVPAVVGDPGYFLIIAGLSWSAKDIGKLTGEGPNTFLMGGGMGGAITMALGLALAQPERPVLAVFGDGECLMNVGSLSTVGFMQPKNLSMLCVDNGTYGETGSQLTHTARNADLEIIAQGCGIASTLTVHSEAQYAAAAALLREDGAPRFVLLRVNDNPPPTYGRNFDAVERKQLFRRHLLS</sequence>
<dbReference type="Pfam" id="PF02775">
    <property type="entry name" value="TPP_enzyme_C"/>
    <property type="match status" value="1"/>
</dbReference>
<keyword evidence="1" id="KW-0210">Decarboxylase</keyword>
<evidence type="ECO:0000256" key="2">
    <source>
        <dbReference type="ARBA" id="ARBA00023239"/>
    </source>
</evidence>
<dbReference type="InterPro" id="IPR011766">
    <property type="entry name" value="TPP_enzyme_TPP-bd"/>
</dbReference>
<dbReference type="GO" id="GO:0050545">
    <property type="term" value="F:sulfopyruvate decarboxylase activity"/>
    <property type="evidence" value="ECO:0007669"/>
    <property type="project" value="UniProtKB-EC"/>
</dbReference>
<protein>
    <submittedName>
        <fullName evidence="4">Sulfopyruvate decarboxylase-beta subunit</fullName>
        <ecNumber evidence="4">4.1.1.79</ecNumber>
    </submittedName>
</protein>
<dbReference type="PANTHER" id="PTHR42818:SF1">
    <property type="entry name" value="SULFOPYRUVATE DECARBOXYLASE"/>
    <property type="match status" value="1"/>
</dbReference>
<dbReference type="EC" id="4.1.1.79" evidence="4"/>